<dbReference type="EMBL" id="JAAIFS010000004">
    <property type="protein sequence ID" value="NEV88944.1"/>
    <property type="molecule type" value="Genomic_DNA"/>
</dbReference>
<dbReference type="AlphaFoldDB" id="A0A6B3QS69"/>
<evidence type="ECO:0000256" key="1">
    <source>
        <dbReference type="ARBA" id="ARBA00022729"/>
    </source>
</evidence>
<organism evidence="4">
    <name type="scientific">Streptomyces tendae</name>
    <dbReference type="NCBI Taxonomy" id="1932"/>
    <lineage>
        <taxon>Bacteria</taxon>
        <taxon>Bacillati</taxon>
        <taxon>Actinomycetota</taxon>
        <taxon>Actinomycetes</taxon>
        <taxon>Kitasatosporales</taxon>
        <taxon>Streptomycetaceae</taxon>
        <taxon>Streptomyces</taxon>
    </lineage>
</organism>
<reference evidence="4" key="1">
    <citation type="journal article" date="2020" name="Microorganisms">
        <title>Isolation, Genomic and Metabolomic Characterization of Streptomyces tendae VITAKN with Quorum Sensing Inhibitory Activity from Southern India.</title>
        <authorList>
            <person name="Ishaque N.M."/>
            <person name="Burgsdorf I."/>
            <person name="Limlingan Malit J.J."/>
            <person name="Saha S."/>
            <person name="Teta R."/>
            <person name="Ewe D."/>
            <person name="Kannabiran K."/>
            <person name="Hrouzek P."/>
            <person name="Steindler L."/>
            <person name="Costantino V."/>
            <person name="Saurav K."/>
        </authorList>
    </citation>
    <scope>NUCLEOTIDE SEQUENCE</scope>
    <source>
        <strain evidence="4">VITAKN</strain>
    </source>
</reference>
<protein>
    <submittedName>
        <fullName evidence="4">ATP/GTP-binding protein</fullName>
    </submittedName>
</protein>
<accession>A0A6B3QS69</accession>
<dbReference type="Gene3D" id="2.20.25.650">
    <property type="entry name" value="Tachylectin-2-like"/>
    <property type="match status" value="1"/>
</dbReference>
<proteinExistence type="predicted"/>
<keyword evidence="1 3" id="KW-0732">Signal</keyword>
<sequence length="412" mass="43528">MTNRFTRAVATLVGLVLTGCGLAVAGAAPAAADFEVDCPRGYFCGWTGDDADGTMWKTNKSVADLGRWADDIHSYANHKDAEACLYGERNYDRSSYLWSVERAPSGEGLAMYGENTRVIRSIKFVQDPHECDVSDYPSWAASPTSGTPDFGDMDGDTRPDVVSRDRAGRLWFSPGSGHAGRMIGTGGWNAMSALTRHGDFSRDGREDVIAREAATGRLWLYPGTGSGALGARKLIGTGGWNGMRGITALGDLTGDGRPDLVAAEKSTGRLYLYPGTSTGGLGARKLIGTGGWNAMNTLVGMGDTNGDGRPDLYAREAATGRLWLYPGTSTGALGARKLIGTGGWNGMAHLVAVGDVNGSDAPDLVAVTDDGYKLDGSSYGAGWQLTYAGRGDGRLEAAWPVQEGWWGFTAYC</sequence>
<dbReference type="SUPFAM" id="SSF69318">
    <property type="entry name" value="Integrin alpha N-terminal domain"/>
    <property type="match status" value="1"/>
</dbReference>
<dbReference type="Pfam" id="PF13517">
    <property type="entry name" value="FG-GAP_3"/>
    <property type="match status" value="1"/>
</dbReference>
<gene>
    <name evidence="4" type="ORF">GUR47_20025</name>
</gene>
<dbReference type="RefSeq" id="WP_164459217.1">
    <property type="nucleotide sequence ID" value="NZ_JAAIFS010000004.1"/>
</dbReference>
<evidence type="ECO:0000313" key="4">
    <source>
        <dbReference type="EMBL" id="NEV88944.1"/>
    </source>
</evidence>
<dbReference type="InterPro" id="IPR028994">
    <property type="entry name" value="Integrin_alpha_N"/>
</dbReference>
<feature type="signal peptide" evidence="3">
    <location>
        <begin position="1"/>
        <end position="25"/>
    </location>
</feature>
<feature type="region of interest" description="Disordered" evidence="2">
    <location>
        <begin position="136"/>
        <end position="159"/>
    </location>
</feature>
<dbReference type="Gene3D" id="2.130.10.130">
    <property type="entry name" value="Integrin alpha, N-terminal"/>
    <property type="match status" value="1"/>
</dbReference>
<dbReference type="PROSITE" id="PS51257">
    <property type="entry name" value="PROKAR_LIPOPROTEIN"/>
    <property type="match status" value="1"/>
</dbReference>
<dbReference type="Pfam" id="PF03995">
    <property type="entry name" value="Inhibitor_I36"/>
    <property type="match status" value="1"/>
</dbReference>
<comment type="caution">
    <text evidence="4">The sequence shown here is derived from an EMBL/GenBank/DDBJ whole genome shotgun (WGS) entry which is preliminary data.</text>
</comment>
<dbReference type="PANTHER" id="PTHR46580">
    <property type="entry name" value="SENSOR KINASE-RELATED"/>
    <property type="match status" value="1"/>
</dbReference>
<dbReference type="InterPro" id="IPR013517">
    <property type="entry name" value="FG-GAP"/>
</dbReference>
<feature type="chain" id="PRO_5039256531" evidence="3">
    <location>
        <begin position="26"/>
        <end position="412"/>
    </location>
</feature>
<evidence type="ECO:0000256" key="2">
    <source>
        <dbReference type="SAM" id="MobiDB-lite"/>
    </source>
</evidence>
<evidence type="ECO:0000256" key="3">
    <source>
        <dbReference type="SAM" id="SignalP"/>
    </source>
</evidence>
<dbReference type="PANTHER" id="PTHR46580:SF4">
    <property type="entry name" value="ATP_GTP-BINDING PROTEIN"/>
    <property type="match status" value="1"/>
</dbReference>
<name>A0A6B3QS69_STRTE</name>